<evidence type="ECO:0000313" key="1">
    <source>
        <dbReference type="EMBL" id="AYB71000.1"/>
    </source>
</evidence>
<dbReference type="Proteomes" id="UP000271820">
    <property type="component" value="Segment"/>
</dbReference>
<sequence length="70" mass="7960">MNWNWVDAAPEAVAYYKKKKAVKVNTVGDIEVWRDVYGYSRLIREKDGKIQVSGRDFFTIKDATDAASAC</sequence>
<name>A0A385UIT2_9CAUD</name>
<gene>
    <name evidence="1" type="primary">203</name>
    <name evidence="1" type="ORF">SEA_YABOI_203</name>
</gene>
<proteinExistence type="predicted"/>
<organism evidence="1 2">
    <name type="scientific">Streptomyces phage Yaboi</name>
    <dbReference type="NCBI Taxonomy" id="2301621"/>
    <lineage>
        <taxon>Viruses</taxon>
        <taxon>Duplodnaviria</taxon>
        <taxon>Heunggongvirae</taxon>
        <taxon>Uroviricota</taxon>
        <taxon>Caudoviricetes</taxon>
        <taxon>Stanwilliamsviridae</taxon>
        <taxon>Boydwoodruffvirinae</taxon>
        <taxon>Karimacvirus</taxon>
        <taxon>Karimacvirus yaboi</taxon>
        <taxon>Streptomyces virus Yaboi</taxon>
    </lineage>
</organism>
<dbReference type="RefSeq" id="YP_009841299.1">
    <property type="nucleotide sequence ID" value="NC_048730.1"/>
</dbReference>
<evidence type="ECO:0000313" key="2">
    <source>
        <dbReference type="Proteomes" id="UP000271820"/>
    </source>
</evidence>
<dbReference type="EMBL" id="MH727564">
    <property type="protein sequence ID" value="AYB71000.1"/>
    <property type="molecule type" value="Genomic_DNA"/>
</dbReference>
<keyword evidence="2" id="KW-1185">Reference proteome</keyword>
<dbReference type="GeneID" id="55611564"/>
<dbReference type="KEGG" id="vg:55611564"/>
<accession>A0A385UIT2</accession>
<reference evidence="1 2" key="1">
    <citation type="submission" date="2018-08" db="EMBL/GenBank/DDBJ databases">
        <authorList>
            <person name="Hogarty M.P."/>
            <person name="Sinkre R.A."/>
            <person name="Rubiano R."/>
            <person name="Harback M.R."/>
            <person name="Shaffer C.D."/>
            <person name="Weston-Hafer K.A."/>
            <person name="Russell D.A."/>
            <person name="Pope W.H."/>
            <person name="Jacobs-Sera D."/>
            <person name="Hendrix R.W."/>
            <person name="Hatfull G.F."/>
        </authorList>
    </citation>
    <scope>NUCLEOTIDE SEQUENCE [LARGE SCALE GENOMIC DNA]</scope>
</reference>
<protein>
    <submittedName>
        <fullName evidence="1">Uncharacterized protein</fullName>
    </submittedName>
</protein>